<dbReference type="Gene3D" id="3.90.1720.10">
    <property type="entry name" value="endopeptidase domain like (from Nostoc punctiforme)"/>
    <property type="match status" value="1"/>
</dbReference>
<comment type="similarity">
    <text evidence="1">Belongs to the peptidase C40 family.</text>
</comment>
<evidence type="ECO:0000259" key="7">
    <source>
        <dbReference type="PROSITE" id="PS51935"/>
    </source>
</evidence>
<keyword evidence="3" id="KW-0378">Hydrolase</keyword>
<organism evidence="8 9">
    <name type="scientific">Virgisporangium aliadipatigenens</name>
    <dbReference type="NCBI Taxonomy" id="741659"/>
    <lineage>
        <taxon>Bacteria</taxon>
        <taxon>Bacillati</taxon>
        <taxon>Actinomycetota</taxon>
        <taxon>Actinomycetes</taxon>
        <taxon>Micromonosporales</taxon>
        <taxon>Micromonosporaceae</taxon>
        <taxon>Virgisporangium</taxon>
    </lineage>
</organism>
<dbReference type="InterPro" id="IPR051794">
    <property type="entry name" value="PG_Endopeptidase_C40"/>
</dbReference>
<reference evidence="8" key="1">
    <citation type="submission" date="2021-01" db="EMBL/GenBank/DDBJ databases">
        <title>Whole genome shotgun sequence of Virgisporangium aliadipatigenens NBRC 105644.</title>
        <authorList>
            <person name="Komaki H."/>
            <person name="Tamura T."/>
        </authorList>
    </citation>
    <scope>NUCLEOTIDE SEQUENCE</scope>
    <source>
        <strain evidence="8">NBRC 105644</strain>
    </source>
</reference>
<dbReference type="Proteomes" id="UP000619260">
    <property type="component" value="Unassembled WGS sequence"/>
</dbReference>
<accession>A0A8J4DR36</accession>
<evidence type="ECO:0000256" key="5">
    <source>
        <dbReference type="SAM" id="Coils"/>
    </source>
</evidence>
<evidence type="ECO:0000256" key="1">
    <source>
        <dbReference type="ARBA" id="ARBA00007074"/>
    </source>
</evidence>
<evidence type="ECO:0000256" key="2">
    <source>
        <dbReference type="ARBA" id="ARBA00022670"/>
    </source>
</evidence>
<feature type="signal peptide" evidence="6">
    <location>
        <begin position="1"/>
        <end position="28"/>
    </location>
</feature>
<evidence type="ECO:0000256" key="4">
    <source>
        <dbReference type="ARBA" id="ARBA00022807"/>
    </source>
</evidence>
<dbReference type="PANTHER" id="PTHR47359:SF3">
    <property type="entry name" value="NLP_P60 DOMAIN-CONTAINING PROTEIN-RELATED"/>
    <property type="match status" value="1"/>
</dbReference>
<feature type="coiled-coil region" evidence="5">
    <location>
        <begin position="53"/>
        <end position="80"/>
    </location>
</feature>
<dbReference type="Pfam" id="PF00877">
    <property type="entry name" value="NLPC_P60"/>
    <property type="match status" value="1"/>
</dbReference>
<dbReference type="AlphaFoldDB" id="A0A8J4DR36"/>
<dbReference type="PROSITE" id="PS51935">
    <property type="entry name" value="NLPC_P60"/>
    <property type="match status" value="1"/>
</dbReference>
<dbReference type="GO" id="GO:0008234">
    <property type="term" value="F:cysteine-type peptidase activity"/>
    <property type="evidence" value="ECO:0007669"/>
    <property type="project" value="UniProtKB-KW"/>
</dbReference>
<dbReference type="EMBL" id="BOPF01000014">
    <property type="protein sequence ID" value="GIJ47229.1"/>
    <property type="molecule type" value="Genomic_DNA"/>
</dbReference>
<keyword evidence="4" id="KW-0788">Thiol protease</keyword>
<gene>
    <name evidence="8" type="ORF">Val02_41150</name>
</gene>
<evidence type="ECO:0000256" key="6">
    <source>
        <dbReference type="SAM" id="SignalP"/>
    </source>
</evidence>
<dbReference type="GO" id="GO:0006508">
    <property type="term" value="P:proteolysis"/>
    <property type="evidence" value="ECO:0007669"/>
    <property type="project" value="UniProtKB-KW"/>
</dbReference>
<dbReference type="SUPFAM" id="SSF54001">
    <property type="entry name" value="Cysteine proteinases"/>
    <property type="match status" value="1"/>
</dbReference>
<feature type="coiled-coil region" evidence="5">
    <location>
        <begin position="137"/>
        <end position="185"/>
    </location>
</feature>
<dbReference type="InterPro" id="IPR038765">
    <property type="entry name" value="Papain-like_cys_pep_sf"/>
</dbReference>
<dbReference type="Gene3D" id="6.10.250.3150">
    <property type="match status" value="1"/>
</dbReference>
<keyword evidence="2" id="KW-0645">Protease</keyword>
<name>A0A8J4DR36_9ACTN</name>
<comment type="caution">
    <text evidence="8">The sequence shown here is derived from an EMBL/GenBank/DDBJ whole genome shotgun (WGS) entry which is preliminary data.</text>
</comment>
<evidence type="ECO:0000256" key="3">
    <source>
        <dbReference type="ARBA" id="ARBA00022801"/>
    </source>
</evidence>
<dbReference type="PANTHER" id="PTHR47359">
    <property type="entry name" value="PEPTIDOGLYCAN DL-ENDOPEPTIDASE CWLO"/>
    <property type="match status" value="1"/>
</dbReference>
<proteinExistence type="inferred from homology"/>
<dbReference type="InterPro" id="IPR000064">
    <property type="entry name" value="NLP_P60_dom"/>
</dbReference>
<evidence type="ECO:0000313" key="8">
    <source>
        <dbReference type="EMBL" id="GIJ47229.1"/>
    </source>
</evidence>
<evidence type="ECO:0000313" key="9">
    <source>
        <dbReference type="Proteomes" id="UP000619260"/>
    </source>
</evidence>
<feature type="chain" id="PRO_5035316242" description="NlpC/P60 domain-containing protein" evidence="6">
    <location>
        <begin position="29"/>
        <end position="319"/>
    </location>
</feature>
<dbReference type="RefSeq" id="WP_203900741.1">
    <property type="nucleotide sequence ID" value="NZ_BOPF01000014.1"/>
</dbReference>
<sequence length="319" mass="33646">MSGRLRRGLVVLAGVAAIVLGMGAQAHADPTPEQIEAMLDEEFAKIEPIIEQYNLVESQLKENKAKAAALEAQLAPLEAKVADSMGQVSQMAIEQYKGGRASAFNAILGGGSPSALPAQLTQMEVVARSQRAKVSDVQAVRDQYRNDKRALDELIAQQSKQEAELAAKKAEIDARIAELKKMRDKAYGGSPPKQVADGLTTCPIGGSGAGYTAAKFACDQRGKMYEAGAEGPNTYDCSGLTQASWKAAGKSIPRTSQQQMSVRQVAASELQVGDLVWYGAGHVAIYVGGGFIVHASRAGKPIASRGISAGSTPTRYGRP</sequence>
<protein>
    <recommendedName>
        <fullName evidence="7">NlpC/P60 domain-containing protein</fullName>
    </recommendedName>
</protein>
<keyword evidence="6" id="KW-0732">Signal</keyword>
<keyword evidence="5" id="KW-0175">Coiled coil</keyword>
<keyword evidence="9" id="KW-1185">Reference proteome</keyword>
<feature type="domain" description="NlpC/P60" evidence="7">
    <location>
        <begin position="207"/>
        <end position="319"/>
    </location>
</feature>